<dbReference type="EMBL" id="SMKV01000004">
    <property type="protein sequence ID" value="TDC95482.1"/>
    <property type="molecule type" value="Genomic_DNA"/>
</dbReference>
<reference evidence="2 3" key="1">
    <citation type="submission" date="2019-03" db="EMBL/GenBank/DDBJ databases">
        <title>Draft genome sequences of novel Actinobacteria.</title>
        <authorList>
            <person name="Sahin N."/>
            <person name="Ay H."/>
            <person name="Saygin H."/>
        </authorList>
    </citation>
    <scope>NUCLEOTIDE SEQUENCE [LARGE SCALE GENOMIC DNA]</scope>
    <source>
        <strain evidence="2 3">16K404</strain>
    </source>
</reference>
<gene>
    <name evidence="2" type="ORF">E1161_04700</name>
</gene>
<dbReference type="SUPFAM" id="SSF53474">
    <property type="entry name" value="alpha/beta-Hydrolases"/>
    <property type="match status" value="1"/>
</dbReference>
<dbReference type="RefSeq" id="WP_132619938.1">
    <property type="nucleotide sequence ID" value="NZ_SMKV01000004.1"/>
</dbReference>
<dbReference type="OrthoDB" id="7185741at2"/>
<dbReference type="Pfam" id="PF12697">
    <property type="entry name" value="Abhydrolase_6"/>
    <property type="match status" value="1"/>
</dbReference>
<dbReference type="Proteomes" id="UP000294744">
    <property type="component" value="Unassembled WGS sequence"/>
</dbReference>
<protein>
    <submittedName>
        <fullName evidence="2">Alpha/beta hydrolase</fullName>
    </submittedName>
</protein>
<feature type="domain" description="AB hydrolase-1" evidence="1">
    <location>
        <begin position="7"/>
        <end position="249"/>
    </location>
</feature>
<keyword evidence="3" id="KW-1185">Reference proteome</keyword>
<organism evidence="2 3">
    <name type="scientific">Saccharopolyspora aridisoli</name>
    <dbReference type="NCBI Taxonomy" id="2530385"/>
    <lineage>
        <taxon>Bacteria</taxon>
        <taxon>Bacillati</taxon>
        <taxon>Actinomycetota</taxon>
        <taxon>Actinomycetes</taxon>
        <taxon>Pseudonocardiales</taxon>
        <taxon>Pseudonocardiaceae</taxon>
        <taxon>Saccharopolyspora</taxon>
    </lineage>
</organism>
<evidence type="ECO:0000259" key="1">
    <source>
        <dbReference type="Pfam" id="PF12697"/>
    </source>
</evidence>
<dbReference type="InterPro" id="IPR029058">
    <property type="entry name" value="AB_hydrolase_fold"/>
</dbReference>
<proteinExistence type="predicted"/>
<dbReference type="GO" id="GO:0016787">
    <property type="term" value="F:hydrolase activity"/>
    <property type="evidence" value="ECO:0007669"/>
    <property type="project" value="UniProtKB-KW"/>
</dbReference>
<dbReference type="InterPro" id="IPR000073">
    <property type="entry name" value="AB_hydrolase_1"/>
</dbReference>
<accession>A0A4R4V026</accession>
<dbReference type="AlphaFoldDB" id="A0A4R4V026"/>
<dbReference type="Gene3D" id="3.40.50.1820">
    <property type="entry name" value="alpha/beta hydrolase"/>
    <property type="match status" value="1"/>
</dbReference>
<evidence type="ECO:0000313" key="2">
    <source>
        <dbReference type="EMBL" id="TDC95482.1"/>
    </source>
</evidence>
<name>A0A4R4V026_9PSEU</name>
<evidence type="ECO:0000313" key="3">
    <source>
        <dbReference type="Proteomes" id="UP000294744"/>
    </source>
</evidence>
<comment type="caution">
    <text evidence="2">The sequence shown here is derived from an EMBL/GenBank/DDBJ whole genome shotgun (WGS) entry which is preliminary data.</text>
</comment>
<keyword evidence="2" id="KW-0378">Hydrolase</keyword>
<sequence length="259" mass="27900">MPEAPTVLLTSGMAGAAYDWEPVLTALSALHRVHRLERPGLDGCTPRPGLPSLHDEADRLSAAADRHGGAVVVAHSVAALHAEAMGRRHPGSLRALVLLDPSCGSASPHPEWSLLAAEALGRRAATCIAPFGPAIWTVGARTQTSRPLPPAVRAAGRARFRSPAAITAAWQEYLAFEPMLRDLAVLRQRTTFPPVPVWILTAVGGMRANTAVRWTRCHTRLARLLGGRHRLLPNSRHQLAWECPDVVVETIEAATGSWR</sequence>